<dbReference type="GO" id="GO:0005886">
    <property type="term" value="C:plasma membrane"/>
    <property type="evidence" value="ECO:0007669"/>
    <property type="project" value="TreeGrafter"/>
</dbReference>
<dbReference type="GO" id="GO:0016887">
    <property type="term" value="F:ATP hydrolysis activity"/>
    <property type="evidence" value="ECO:0007669"/>
    <property type="project" value="InterPro"/>
</dbReference>
<keyword evidence="1" id="KW-0547">Nucleotide-binding</keyword>
<reference evidence="4 5" key="1">
    <citation type="submission" date="2018-04" db="EMBL/GenBank/DDBJ databases">
        <title>Genomic Encyclopedia of Archaeal and Bacterial Type Strains, Phase II (KMG-II): from individual species to whole genera.</title>
        <authorList>
            <person name="Goeker M."/>
        </authorList>
    </citation>
    <scope>NUCLEOTIDE SEQUENCE [LARGE SCALE GENOMIC DNA]</scope>
    <source>
        <strain evidence="4 5">DSM 29329</strain>
    </source>
</reference>
<dbReference type="SUPFAM" id="SSF52540">
    <property type="entry name" value="P-loop containing nucleoside triphosphate hydrolases"/>
    <property type="match status" value="1"/>
</dbReference>
<dbReference type="SMART" id="SM00382">
    <property type="entry name" value="AAA"/>
    <property type="match status" value="1"/>
</dbReference>
<dbReference type="Proteomes" id="UP000244069">
    <property type="component" value="Unassembled WGS sequence"/>
</dbReference>
<dbReference type="GO" id="GO:0022857">
    <property type="term" value="F:transmembrane transporter activity"/>
    <property type="evidence" value="ECO:0007669"/>
    <property type="project" value="TreeGrafter"/>
</dbReference>
<keyword evidence="5" id="KW-1185">Reference proteome</keyword>
<dbReference type="InterPro" id="IPR027417">
    <property type="entry name" value="P-loop_NTPase"/>
</dbReference>
<dbReference type="PANTHER" id="PTHR24220">
    <property type="entry name" value="IMPORT ATP-BINDING PROTEIN"/>
    <property type="match status" value="1"/>
</dbReference>
<dbReference type="PROSITE" id="PS00211">
    <property type="entry name" value="ABC_TRANSPORTER_1"/>
    <property type="match status" value="1"/>
</dbReference>
<organism evidence="4 5">
    <name type="scientific">Allosediminivita pacifica</name>
    <dbReference type="NCBI Taxonomy" id="1267769"/>
    <lineage>
        <taxon>Bacteria</taxon>
        <taxon>Pseudomonadati</taxon>
        <taxon>Pseudomonadota</taxon>
        <taxon>Alphaproteobacteria</taxon>
        <taxon>Rhodobacterales</taxon>
        <taxon>Paracoccaceae</taxon>
        <taxon>Allosediminivita</taxon>
    </lineage>
</organism>
<gene>
    <name evidence="4" type="ORF">C8N44_12639</name>
</gene>
<comment type="caution">
    <text evidence="4">The sequence shown here is derived from an EMBL/GenBank/DDBJ whole genome shotgun (WGS) entry which is preliminary data.</text>
</comment>
<evidence type="ECO:0000313" key="5">
    <source>
        <dbReference type="Proteomes" id="UP000244069"/>
    </source>
</evidence>
<protein>
    <submittedName>
        <fullName evidence="4">Phosphonate transport system ATP-binding protein</fullName>
    </submittedName>
</protein>
<dbReference type="InterPro" id="IPR003439">
    <property type="entry name" value="ABC_transporter-like_ATP-bd"/>
</dbReference>
<dbReference type="InterPro" id="IPR015854">
    <property type="entry name" value="ABC_transpr_LolD-like"/>
</dbReference>
<dbReference type="AlphaFoldDB" id="A0A2T6ADL8"/>
<name>A0A2T6ADL8_9RHOB</name>
<accession>A0A2T6ADL8</accession>
<dbReference type="PANTHER" id="PTHR24220:SF659">
    <property type="entry name" value="TRANSPORTER, PUTATIVE-RELATED"/>
    <property type="match status" value="1"/>
</dbReference>
<proteinExistence type="predicted"/>
<sequence length="259" mass="27135">MTRVIDLVDLSFLHSGAELPALNDVSLVVEAGEAVVLLGPSGAGKTTLLALLDGRLQGWTGCVSVLGRGLAPDAPPPVAARPDTGFIFQEFALVERSSVLRNVLNGRLGRMSSVAAFFGRHSEHDLDAAHQALADCGIGELAHRRVDSLSGGQRQRVAIARCLAQEPRLILADEPVSNLDPARADEILALITNAAAKRGATTVFSSHQPELALRFASRAVGMAGGSVVLDRVVSAMSDAEIGALYHDVVEGAVALRLVQ</sequence>
<evidence type="ECO:0000256" key="1">
    <source>
        <dbReference type="ARBA" id="ARBA00022741"/>
    </source>
</evidence>
<dbReference type="RefSeq" id="WP_107978126.1">
    <property type="nucleotide sequence ID" value="NZ_BMEZ01000031.1"/>
</dbReference>
<evidence type="ECO:0000259" key="3">
    <source>
        <dbReference type="PROSITE" id="PS50893"/>
    </source>
</evidence>
<dbReference type="GO" id="GO:0005524">
    <property type="term" value="F:ATP binding"/>
    <property type="evidence" value="ECO:0007669"/>
    <property type="project" value="UniProtKB-KW"/>
</dbReference>
<dbReference type="InterPro" id="IPR017871">
    <property type="entry name" value="ABC_transporter-like_CS"/>
</dbReference>
<dbReference type="InterPro" id="IPR003593">
    <property type="entry name" value="AAA+_ATPase"/>
</dbReference>
<keyword evidence="2 4" id="KW-0067">ATP-binding</keyword>
<feature type="domain" description="ABC transporter" evidence="3">
    <location>
        <begin position="5"/>
        <end position="249"/>
    </location>
</feature>
<dbReference type="Gene3D" id="3.40.50.300">
    <property type="entry name" value="P-loop containing nucleotide triphosphate hydrolases"/>
    <property type="match status" value="1"/>
</dbReference>
<evidence type="ECO:0000256" key="2">
    <source>
        <dbReference type="ARBA" id="ARBA00022840"/>
    </source>
</evidence>
<dbReference type="EMBL" id="QBKN01000026">
    <property type="protein sequence ID" value="PTX41872.1"/>
    <property type="molecule type" value="Genomic_DNA"/>
</dbReference>
<evidence type="ECO:0000313" key="4">
    <source>
        <dbReference type="EMBL" id="PTX41872.1"/>
    </source>
</evidence>
<dbReference type="PROSITE" id="PS50893">
    <property type="entry name" value="ABC_TRANSPORTER_2"/>
    <property type="match status" value="1"/>
</dbReference>
<dbReference type="Pfam" id="PF00005">
    <property type="entry name" value="ABC_tran"/>
    <property type="match status" value="1"/>
</dbReference>
<dbReference type="OrthoDB" id="9802264at2"/>